<keyword evidence="4 6" id="KW-0460">Magnesium</keyword>
<dbReference type="InterPro" id="IPR036691">
    <property type="entry name" value="Endo/exonu/phosph_ase_sf"/>
</dbReference>
<protein>
    <submittedName>
        <fullName evidence="9">Exodeoxyribonuclease-3</fullName>
    </submittedName>
</protein>
<keyword evidence="3" id="KW-0378">Hydrolase</keyword>
<proteinExistence type="inferred from homology"/>
<dbReference type="NCBIfam" id="TIGR00195">
    <property type="entry name" value="exoDNase_III"/>
    <property type="match status" value="1"/>
</dbReference>
<dbReference type="GO" id="GO:0008311">
    <property type="term" value="F:double-stranded DNA 3'-5' DNA exonuclease activity"/>
    <property type="evidence" value="ECO:0007669"/>
    <property type="project" value="InterPro"/>
</dbReference>
<feature type="site" description="Interaction with DNA substrate" evidence="7">
    <location>
        <position position="252"/>
    </location>
</feature>
<dbReference type="GO" id="GO:0006281">
    <property type="term" value="P:DNA repair"/>
    <property type="evidence" value="ECO:0007669"/>
    <property type="project" value="InterPro"/>
</dbReference>
<organism evidence="9 10">
    <name type="scientific">Kordiimonas lacus</name>
    <dbReference type="NCBI Taxonomy" id="637679"/>
    <lineage>
        <taxon>Bacteria</taxon>
        <taxon>Pseudomonadati</taxon>
        <taxon>Pseudomonadota</taxon>
        <taxon>Alphaproteobacteria</taxon>
        <taxon>Kordiimonadales</taxon>
        <taxon>Kordiimonadaceae</taxon>
        <taxon>Kordiimonas</taxon>
    </lineage>
</organism>
<evidence type="ECO:0000256" key="3">
    <source>
        <dbReference type="ARBA" id="ARBA00022801"/>
    </source>
</evidence>
<keyword evidence="10" id="KW-1185">Reference proteome</keyword>
<evidence type="ECO:0000256" key="2">
    <source>
        <dbReference type="ARBA" id="ARBA00022723"/>
    </source>
</evidence>
<dbReference type="NCBIfam" id="TIGR00633">
    <property type="entry name" value="xth"/>
    <property type="match status" value="1"/>
</dbReference>
<evidence type="ECO:0000259" key="8">
    <source>
        <dbReference type="Pfam" id="PF03372"/>
    </source>
</evidence>
<dbReference type="AlphaFoldDB" id="A0A1G6VRM7"/>
<comment type="similarity">
    <text evidence="1">Belongs to the DNA repair enzymes AP/ExoA family.</text>
</comment>
<keyword evidence="2 6" id="KW-0479">Metal-binding</keyword>
<feature type="site" description="Transition state stabilizer" evidence="7">
    <location>
        <position position="153"/>
    </location>
</feature>
<dbReference type="PANTHER" id="PTHR43250:SF2">
    <property type="entry name" value="EXODEOXYRIBONUCLEASE III"/>
    <property type="match status" value="1"/>
</dbReference>
<feature type="site" description="Important for catalytic activity" evidence="7">
    <location>
        <position position="222"/>
    </location>
</feature>
<feature type="binding site" evidence="6">
    <location>
        <position position="7"/>
    </location>
    <ligand>
        <name>Mg(2+)</name>
        <dbReference type="ChEBI" id="CHEBI:18420"/>
        <label>1</label>
    </ligand>
</feature>
<name>A0A1G6VRM7_9PROT</name>
<dbReference type="GO" id="GO:0046872">
    <property type="term" value="F:metal ion binding"/>
    <property type="evidence" value="ECO:0007669"/>
    <property type="project" value="UniProtKB-KW"/>
</dbReference>
<dbReference type="RefSeq" id="WP_068305574.1">
    <property type="nucleotide sequence ID" value="NZ_FNAK01000002.1"/>
</dbReference>
<dbReference type="SUPFAM" id="SSF56219">
    <property type="entry name" value="DNase I-like"/>
    <property type="match status" value="1"/>
</dbReference>
<evidence type="ECO:0000256" key="1">
    <source>
        <dbReference type="ARBA" id="ARBA00007092"/>
    </source>
</evidence>
<dbReference type="InterPro" id="IPR004808">
    <property type="entry name" value="AP_endonuc_1"/>
</dbReference>
<comment type="cofactor">
    <cofactor evidence="6">
        <name>Mg(2+)</name>
        <dbReference type="ChEBI" id="CHEBI:18420"/>
    </cofactor>
    <cofactor evidence="6">
        <name>Mn(2+)</name>
        <dbReference type="ChEBI" id="CHEBI:29035"/>
    </cofactor>
    <text evidence="6">Probably binds two magnesium or manganese ions per subunit.</text>
</comment>
<feature type="binding site" evidence="6">
    <location>
        <position position="252"/>
    </location>
    <ligand>
        <name>Mg(2+)</name>
        <dbReference type="ChEBI" id="CHEBI:18420"/>
        <label>1</label>
    </ligand>
</feature>
<gene>
    <name evidence="9" type="ORF">SAMN04488071_0810</name>
</gene>
<evidence type="ECO:0000256" key="7">
    <source>
        <dbReference type="PIRSR" id="PIRSR604808-3"/>
    </source>
</evidence>
<feature type="domain" description="Endonuclease/exonuclease/phosphatase" evidence="8">
    <location>
        <begin position="4"/>
        <end position="252"/>
    </location>
</feature>
<evidence type="ECO:0000256" key="6">
    <source>
        <dbReference type="PIRSR" id="PIRSR604808-2"/>
    </source>
</evidence>
<feature type="active site" description="Proton donor/acceptor" evidence="5">
    <location>
        <position position="151"/>
    </location>
</feature>
<feature type="binding site" evidence="6">
    <location>
        <position position="153"/>
    </location>
    <ligand>
        <name>Mg(2+)</name>
        <dbReference type="ChEBI" id="CHEBI:18420"/>
        <label>1</label>
    </ligand>
</feature>
<evidence type="ECO:0000256" key="4">
    <source>
        <dbReference type="ARBA" id="ARBA00022842"/>
    </source>
</evidence>
<sequence length="264" mass="30162">MKIASFNINGVKARLPRLLEWLDEFSPDVACLQEIKSVDDNFPRLEIEEKGWHVETHGQKSFNGVALISKHPIEDIRRGLPALDGGEETEDEQARYIEATIKGVRVASIYLPNGNPQPGPKFEYKLQWMDRLIAHAERLLEKEMPIVLAGDYNVIPFDEDCHNPAAWVDDALTQPESRARLKSLWHLGYLDALRQVKPKGEAYTFWDYQRGAWQKDHGIRIDHLLLSPQAADILRDCQVDRAPRGKEKASDHTPIWVDLDVALD</sequence>
<feature type="binding site" evidence="6">
    <location>
        <position position="151"/>
    </location>
    <ligand>
        <name>Mg(2+)</name>
        <dbReference type="ChEBI" id="CHEBI:18420"/>
        <label>1</label>
    </ligand>
</feature>
<feature type="binding site" evidence="6">
    <location>
        <position position="34"/>
    </location>
    <ligand>
        <name>Mg(2+)</name>
        <dbReference type="ChEBI" id="CHEBI:18420"/>
        <label>1</label>
    </ligand>
</feature>
<evidence type="ECO:0000256" key="5">
    <source>
        <dbReference type="PIRSR" id="PIRSR604808-1"/>
    </source>
</evidence>
<feature type="binding site" evidence="6">
    <location>
        <position position="251"/>
    </location>
    <ligand>
        <name>Mg(2+)</name>
        <dbReference type="ChEBI" id="CHEBI:18420"/>
        <label>1</label>
    </ligand>
</feature>
<dbReference type="STRING" id="637679.GCA_001550055_02525"/>
<evidence type="ECO:0000313" key="10">
    <source>
        <dbReference type="Proteomes" id="UP000183685"/>
    </source>
</evidence>
<feature type="active site" evidence="5">
    <location>
        <position position="110"/>
    </location>
</feature>
<dbReference type="Proteomes" id="UP000183685">
    <property type="component" value="Unassembled WGS sequence"/>
</dbReference>
<dbReference type="PANTHER" id="PTHR43250">
    <property type="entry name" value="EXODEOXYRIBONUCLEASE III"/>
    <property type="match status" value="1"/>
</dbReference>
<dbReference type="Pfam" id="PF03372">
    <property type="entry name" value="Exo_endo_phos"/>
    <property type="match status" value="1"/>
</dbReference>
<reference evidence="9 10" key="1">
    <citation type="submission" date="2016-10" db="EMBL/GenBank/DDBJ databases">
        <authorList>
            <person name="de Groot N.N."/>
        </authorList>
    </citation>
    <scope>NUCLEOTIDE SEQUENCE [LARGE SCALE GENOMIC DNA]</scope>
    <source>
        <strain evidence="9 10">CGMCC 1.9109</strain>
    </source>
</reference>
<dbReference type="EMBL" id="FNAK01000002">
    <property type="protein sequence ID" value="SDD55505.1"/>
    <property type="molecule type" value="Genomic_DNA"/>
</dbReference>
<dbReference type="OrthoDB" id="9803914at2"/>
<accession>A0A1G6VRM7</accession>
<keyword evidence="6" id="KW-0464">Manganese</keyword>
<dbReference type="CDD" id="cd09086">
    <property type="entry name" value="ExoIII-like_AP-endo"/>
    <property type="match status" value="1"/>
</dbReference>
<dbReference type="InterPro" id="IPR037493">
    <property type="entry name" value="ExoIII-like"/>
</dbReference>
<dbReference type="InterPro" id="IPR005135">
    <property type="entry name" value="Endo/exonuclease/phosphatase"/>
</dbReference>
<feature type="active site" description="Proton acceptor" evidence="5">
    <location>
        <position position="252"/>
    </location>
</feature>
<dbReference type="PROSITE" id="PS51435">
    <property type="entry name" value="AP_NUCLEASE_F1_4"/>
    <property type="match status" value="1"/>
</dbReference>
<evidence type="ECO:0000313" key="9">
    <source>
        <dbReference type="EMBL" id="SDD55505.1"/>
    </source>
</evidence>
<dbReference type="Gene3D" id="3.60.10.10">
    <property type="entry name" value="Endonuclease/exonuclease/phosphatase"/>
    <property type="match status" value="1"/>
</dbReference>